<feature type="transmembrane region" description="Helical" evidence="1">
    <location>
        <begin position="253"/>
        <end position="276"/>
    </location>
</feature>
<evidence type="ECO:0000256" key="1">
    <source>
        <dbReference type="SAM" id="Phobius"/>
    </source>
</evidence>
<feature type="transmembrane region" description="Helical" evidence="1">
    <location>
        <begin position="20"/>
        <end position="42"/>
    </location>
</feature>
<feature type="transmembrane region" description="Helical" evidence="1">
    <location>
        <begin position="216"/>
        <end position="241"/>
    </location>
</feature>
<evidence type="ECO:0000313" key="2">
    <source>
        <dbReference type="EMBL" id="RVU55442.1"/>
    </source>
</evidence>
<name>A0A437S8V1_9FIRM</name>
<dbReference type="OrthoDB" id="2162283at2"/>
<keyword evidence="1" id="KW-0812">Transmembrane</keyword>
<reference evidence="2 3" key="1">
    <citation type="submission" date="2018-11" db="EMBL/GenBank/DDBJ databases">
        <title>Genome sequencing and assembly of Anaerosphaera sp. nov., GS7-6-2.</title>
        <authorList>
            <person name="Rettenmaier R."/>
            <person name="Liebl W."/>
            <person name="Zverlov V."/>
        </authorList>
    </citation>
    <scope>NUCLEOTIDE SEQUENCE [LARGE SCALE GENOMIC DNA]</scope>
    <source>
        <strain evidence="2 3">GS7-6-2</strain>
    </source>
</reference>
<organism evidence="2 3">
    <name type="scientific">Anaerosphaera multitolerans</name>
    <dbReference type="NCBI Taxonomy" id="2487351"/>
    <lineage>
        <taxon>Bacteria</taxon>
        <taxon>Bacillati</taxon>
        <taxon>Bacillota</taxon>
        <taxon>Tissierellia</taxon>
        <taxon>Tissierellales</taxon>
        <taxon>Peptoniphilaceae</taxon>
        <taxon>Anaerosphaera</taxon>
    </lineage>
</organism>
<evidence type="ECO:0000313" key="3">
    <source>
        <dbReference type="Proteomes" id="UP000288812"/>
    </source>
</evidence>
<proteinExistence type="predicted"/>
<accession>A0A437S8V1</accession>
<feature type="transmembrane region" description="Helical" evidence="1">
    <location>
        <begin position="188"/>
        <end position="210"/>
    </location>
</feature>
<sequence length="338" mass="38681">MKRIWNILQLDIKLISRDKIMGYIILAPVIMAFVITFVVSFVDDTTTTLYVTKNVPSDVLDSLQEVAYIEEVENLEILKNRINAFDNVAGIYTEEGEIHLMLQGNEGSKFEKEISIVVNDALKIDTPRFEFIDYSNSMGWIMNIITAALLITPPFIGGVIGGFNMVTEKETKMNLGYRITPLSYLNNIISRTILAMLIGFIVLVLITIVIGQFSKLPLILLSTLFAMPMFTVMPIVIGVFARDKMEAITLFKVLMIVFLIFPITSEFVPKNFKFLYWPFPMFWQYQTILNTLDNNFSFFSGFMSFFTGVIMLGIILVIFRKKFKIEIGNKKQDYLNGF</sequence>
<keyword evidence="1" id="KW-0472">Membrane</keyword>
<comment type="caution">
    <text evidence="2">The sequence shown here is derived from an EMBL/GenBank/DDBJ whole genome shotgun (WGS) entry which is preliminary data.</text>
</comment>
<dbReference type="EMBL" id="RLIH01000002">
    <property type="protein sequence ID" value="RVU55442.1"/>
    <property type="molecule type" value="Genomic_DNA"/>
</dbReference>
<gene>
    <name evidence="2" type="ORF">EF514_01555</name>
</gene>
<keyword evidence="3" id="KW-1185">Reference proteome</keyword>
<feature type="transmembrane region" description="Helical" evidence="1">
    <location>
        <begin position="296"/>
        <end position="319"/>
    </location>
</feature>
<dbReference type="RefSeq" id="WP_127723132.1">
    <property type="nucleotide sequence ID" value="NZ_RLIH01000002.1"/>
</dbReference>
<protein>
    <submittedName>
        <fullName evidence="2">ABC transporter permease</fullName>
    </submittedName>
</protein>
<dbReference type="AlphaFoldDB" id="A0A437S8V1"/>
<keyword evidence="1" id="KW-1133">Transmembrane helix</keyword>
<dbReference type="Proteomes" id="UP000288812">
    <property type="component" value="Unassembled WGS sequence"/>
</dbReference>
<feature type="transmembrane region" description="Helical" evidence="1">
    <location>
        <begin position="140"/>
        <end position="167"/>
    </location>
</feature>